<organism evidence="1 2">
    <name type="scientific">Heracleum sosnowskyi</name>
    <dbReference type="NCBI Taxonomy" id="360622"/>
    <lineage>
        <taxon>Eukaryota</taxon>
        <taxon>Viridiplantae</taxon>
        <taxon>Streptophyta</taxon>
        <taxon>Embryophyta</taxon>
        <taxon>Tracheophyta</taxon>
        <taxon>Spermatophyta</taxon>
        <taxon>Magnoliopsida</taxon>
        <taxon>eudicotyledons</taxon>
        <taxon>Gunneridae</taxon>
        <taxon>Pentapetalae</taxon>
        <taxon>asterids</taxon>
        <taxon>campanulids</taxon>
        <taxon>Apiales</taxon>
        <taxon>Apiaceae</taxon>
        <taxon>Apioideae</taxon>
        <taxon>apioid superclade</taxon>
        <taxon>Tordylieae</taxon>
        <taxon>Tordyliinae</taxon>
        <taxon>Heracleum</taxon>
    </lineage>
</organism>
<sequence>MEKDDQNNEDNEDTRNYYQVNLNYGDHFVHIPVFSYTGPRYKMYDNVELENMTIQDLKVCVSDVIGEYDSLYYITKDGIKLVNNDSIGELVDRSKLSENVATLYVYHVTPPNVDSDNE</sequence>
<evidence type="ECO:0000313" key="2">
    <source>
        <dbReference type="Proteomes" id="UP001237642"/>
    </source>
</evidence>
<keyword evidence="2" id="KW-1185">Reference proteome</keyword>
<comment type="caution">
    <text evidence="1">The sequence shown here is derived from an EMBL/GenBank/DDBJ whole genome shotgun (WGS) entry which is preliminary data.</text>
</comment>
<proteinExistence type="predicted"/>
<name>A0AAD8IWT9_9APIA</name>
<dbReference type="AlphaFoldDB" id="A0AAD8IWT9"/>
<dbReference type="Proteomes" id="UP001237642">
    <property type="component" value="Unassembled WGS sequence"/>
</dbReference>
<dbReference type="EMBL" id="JAUIZM010000003">
    <property type="protein sequence ID" value="KAK1393577.1"/>
    <property type="molecule type" value="Genomic_DNA"/>
</dbReference>
<reference evidence="1" key="1">
    <citation type="submission" date="2023-02" db="EMBL/GenBank/DDBJ databases">
        <title>Genome of toxic invasive species Heracleum sosnowskyi carries increased number of genes despite the absence of recent whole-genome duplications.</title>
        <authorList>
            <person name="Schelkunov M."/>
            <person name="Shtratnikova V."/>
            <person name="Makarenko M."/>
            <person name="Klepikova A."/>
            <person name="Omelchenko D."/>
            <person name="Novikova G."/>
            <person name="Obukhova E."/>
            <person name="Bogdanov V."/>
            <person name="Penin A."/>
            <person name="Logacheva M."/>
        </authorList>
    </citation>
    <scope>NUCLEOTIDE SEQUENCE</scope>
    <source>
        <strain evidence="1">Hsosn_3</strain>
        <tissue evidence="1">Leaf</tissue>
    </source>
</reference>
<evidence type="ECO:0000313" key="1">
    <source>
        <dbReference type="EMBL" id="KAK1393577.1"/>
    </source>
</evidence>
<reference evidence="1" key="2">
    <citation type="submission" date="2023-05" db="EMBL/GenBank/DDBJ databases">
        <authorList>
            <person name="Schelkunov M.I."/>
        </authorList>
    </citation>
    <scope>NUCLEOTIDE SEQUENCE</scope>
    <source>
        <strain evidence="1">Hsosn_3</strain>
        <tissue evidence="1">Leaf</tissue>
    </source>
</reference>
<accession>A0AAD8IWT9</accession>
<protein>
    <submittedName>
        <fullName evidence="1">Uncharacterized protein</fullName>
    </submittedName>
</protein>
<gene>
    <name evidence="1" type="ORF">POM88_012633</name>
</gene>